<dbReference type="PANTHER" id="PTHR37483">
    <property type="entry name" value="UPF0125 PROTEIN RATB"/>
    <property type="match status" value="1"/>
</dbReference>
<dbReference type="AlphaFoldDB" id="A0A2S7A9D8"/>
<accession>A0A2S7A9D8</accession>
<dbReference type="Proteomes" id="UP000239204">
    <property type="component" value="Unassembled WGS sequence"/>
</dbReference>
<dbReference type="InterPro" id="IPR037021">
    <property type="entry name" value="RnfH_sf"/>
</dbReference>
<dbReference type="SUPFAM" id="SSF54285">
    <property type="entry name" value="MoaD/ThiS"/>
    <property type="match status" value="1"/>
</dbReference>
<dbReference type="Gene3D" id="3.10.20.280">
    <property type="entry name" value="RnfH-like"/>
    <property type="match status" value="1"/>
</dbReference>
<evidence type="ECO:0000256" key="1">
    <source>
        <dbReference type="ARBA" id="ARBA00010645"/>
    </source>
</evidence>
<reference evidence="3 4" key="1">
    <citation type="submission" date="2016-08" db="EMBL/GenBank/DDBJ databases">
        <title>Evolution of the type three secretion system and type three effector repertoires in Xanthomonas.</title>
        <authorList>
            <person name="Merda D."/>
            <person name="Briand M."/>
            <person name="Bosis E."/>
            <person name="Rousseau C."/>
            <person name="Portier P."/>
            <person name="Jacques M.-A."/>
            <person name="Fischer-Le Saux M."/>
        </authorList>
    </citation>
    <scope>NUCLEOTIDE SEQUENCE [LARGE SCALE GENOMIC DNA]</scope>
    <source>
        <strain evidence="3 4">CFBP 7645</strain>
    </source>
</reference>
<dbReference type="RefSeq" id="WP_104538053.1">
    <property type="nucleotide sequence ID" value="NZ_MIGY01000003.1"/>
</dbReference>
<protein>
    <recommendedName>
        <fullName evidence="2">UPF0125 protein XarjCFBP7645_14175</fullName>
    </recommendedName>
</protein>
<dbReference type="Pfam" id="PF03658">
    <property type="entry name" value="Ub-RnfH"/>
    <property type="match status" value="1"/>
</dbReference>
<dbReference type="HAMAP" id="MF_00460">
    <property type="entry name" value="UPF0125_RnfH"/>
    <property type="match status" value="1"/>
</dbReference>
<dbReference type="InterPro" id="IPR005346">
    <property type="entry name" value="RnfH"/>
</dbReference>
<organism evidence="3 4">
    <name type="scientific">Xanthomonas arboricola</name>
    <dbReference type="NCBI Taxonomy" id="56448"/>
    <lineage>
        <taxon>Bacteria</taxon>
        <taxon>Pseudomonadati</taxon>
        <taxon>Pseudomonadota</taxon>
        <taxon>Gammaproteobacteria</taxon>
        <taxon>Lysobacterales</taxon>
        <taxon>Lysobacteraceae</taxon>
        <taxon>Xanthomonas</taxon>
    </lineage>
</organism>
<dbReference type="NCBIfam" id="NF002490">
    <property type="entry name" value="PRK01777.1"/>
    <property type="match status" value="1"/>
</dbReference>
<comment type="similarity">
    <text evidence="1 2">Belongs to the UPF0125 (RnfH) family.</text>
</comment>
<comment type="caution">
    <text evidence="3">The sequence shown here is derived from an EMBL/GenBank/DDBJ whole genome shotgun (WGS) entry which is preliminary data.</text>
</comment>
<evidence type="ECO:0000313" key="4">
    <source>
        <dbReference type="Proteomes" id="UP000239204"/>
    </source>
</evidence>
<evidence type="ECO:0000256" key="2">
    <source>
        <dbReference type="HAMAP-Rule" id="MF_00460"/>
    </source>
</evidence>
<name>A0A2S7A9D8_9XANT</name>
<dbReference type="InterPro" id="IPR016155">
    <property type="entry name" value="Mopterin_synth/thiamin_S_b"/>
</dbReference>
<sequence>MRVEVVLAWPDCCRSVWLDLAEGATVAAAIAASGLAPDRPPAAQAIHGLIAGPDQVLRDGDRVELLRPLLLDPKEARRRRAGPSKKAGPNG</sequence>
<dbReference type="PANTHER" id="PTHR37483:SF1">
    <property type="entry name" value="UPF0125 PROTEIN RATB"/>
    <property type="match status" value="1"/>
</dbReference>
<gene>
    <name evidence="3" type="ORF">XarjCFBP7645_14175</name>
</gene>
<evidence type="ECO:0000313" key="3">
    <source>
        <dbReference type="EMBL" id="PPU05764.1"/>
    </source>
</evidence>
<proteinExistence type="inferred from homology"/>
<dbReference type="EMBL" id="MIGY01000003">
    <property type="protein sequence ID" value="PPU05764.1"/>
    <property type="molecule type" value="Genomic_DNA"/>
</dbReference>